<keyword evidence="8" id="KW-1185">Reference proteome</keyword>
<organism evidence="7 8">
    <name type="scientific">Sunxiuqinia dokdonensis</name>
    <dbReference type="NCBI Taxonomy" id="1409788"/>
    <lineage>
        <taxon>Bacteria</taxon>
        <taxon>Pseudomonadati</taxon>
        <taxon>Bacteroidota</taxon>
        <taxon>Bacteroidia</taxon>
        <taxon>Marinilabiliales</taxon>
        <taxon>Prolixibacteraceae</taxon>
        <taxon>Sunxiuqinia</taxon>
    </lineage>
</organism>
<keyword evidence="3 5" id="KW-0251">Elongation factor</keyword>
<dbReference type="Proteomes" id="UP000036958">
    <property type="component" value="Unassembled WGS sequence"/>
</dbReference>
<feature type="domain" description="Translation elongation factor EFTs/EF1B dimerisation" evidence="6">
    <location>
        <begin position="72"/>
        <end position="275"/>
    </location>
</feature>
<dbReference type="GO" id="GO:0005737">
    <property type="term" value="C:cytoplasm"/>
    <property type="evidence" value="ECO:0007669"/>
    <property type="project" value="UniProtKB-SubCell"/>
</dbReference>
<accession>A0A0L8V6U6</accession>
<dbReference type="HAMAP" id="MF_00050">
    <property type="entry name" value="EF_Ts"/>
    <property type="match status" value="1"/>
</dbReference>
<comment type="similarity">
    <text evidence="1 5">Belongs to the EF-Ts family.</text>
</comment>
<evidence type="ECO:0000256" key="1">
    <source>
        <dbReference type="ARBA" id="ARBA00005532"/>
    </source>
</evidence>
<comment type="function">
    <text evidence="5">Associates with the EF-Tu.GDP complex and induces the exchange of GDP to GTP. It remains bound to the aminoacyl-tRNA.EF-Tu.GTP complex up to the GTP hydrolysis stage on the ribosome.</text>
</comment>
<comment type="caution">
    <text evidence="7">The sequence shown here is derived from an EMBL/GenBank/DDBJ whole genome shotgun (WGS) entry which is preliminary data.</text>
</comment>
<dbReference type="NCBIfam" id="TIGR00116">
    <property type="entry name" value="tsf"/>
    <property type="match status" value="1"/>
</dbReference>
<evidence type="ECO:0000256" key="4">
    <source>
        <dbReference type="ARBA" id="ARBA00022917"/>
    </source>
</evidence>
<keyword evidence="4 5" id="KW-0648">Protein biosynthesis</keyword>
<evidence type="ECO:0000313" key="8">
    <source>
        <dbReference type="Proteomes" id="UP000036958"/>
    </source>
</evidence>
<evidence type="ECO:0000256" key="5">
    <source>
        <dbReference type="HAMAP-Rule" id="MF_00050"/>
    </source>
</evidence>
<evidence type="ECO:0000313" key="7">
    <source>
        <dbReference type="EMBL" id="KOH44149.1"/>
    </source>
</evidence>
<evidence type="ECO:0000259" key="6">
    <source>
        <dbReference type="Pfam" id="PF00889"/>
    </source>
</evidence>
<proteinExistence type="inferred from homology"/>
<dbReference type="EMBL" id="LGIA01000171">
    <property type="protein sequence ID" value="KOH44149.1"/>
    <property type="molecule type" value="Genomic_DNA"/>
</dbReference>
<dbReference type="InterPro" id="IPR001816">
    <property type="entry name" value="Transl_elong_EFTs/EF1B"/>
</dbReference>
<dbReference type="CDD" id="cd14275">
    <property type="entry name" value="UBA_EF-Ts"/>
    <property type="match status" value="1"/>
</dbReference>
<dbReference type="InterPro" id="IPR036402">
    <property type="entry name" value="EF-Ts_dimer_sf"/>
</dbReference>
<feature type="region of interest" description="Involved in Mg(2+) ion dislocation from EF-Tu" evidence="5">
    <location>
        <begin position="81"/>
        <end position="84"/>
    </location>
</feature>
<dbReference type="InterPro" id="IPR018101">
    <property type="entry name" value="Transl_elong_Ts_CS"/>
</dbReference>
<dbReference type="RefSeq" id="WP_053184986.1">
    <property type="nucleotide sequence ID" value="NZ_LGIA01000171.1"/>
</dbReference>
<dbReference type="SUPFAM" id="SSF46934">
    <property type="entry name" value="UBA-like"/>
    <property type="match status" value="1"/>
</dbReference>
<protein>
    <recommendedName>
        <fullName evidence="2 5">Elongation factor Ts</fullName>
        <shortName evidence="5">EF-Ts</shortName>
    </recommendedName>
</protein>
<name>A0A0L8V6U6_9BACT</name>
<sequence>MAITAADVMKLRKATGAGMMDCKNALAEANGDFDAAIQIIREKGKLVASKRSDREASEGVVLAGVSENNQYGAIVVLNCETDFVAKNEDFVKITNKFLEAAIANKPADLDALKALEVDGRTIESHVTEQTGVIGEKIELSFFAKVEAEAVVPYIHPGNKLATLVGFNQAGVDTQVMKDVAMQVAAMSPVAVDKDNVSPEIVAKELEIAKEKFRQEGKPEAMLDKIAQGALNKFFKESTLLNQAFVKDNKQTVKEYLQSVDKGLTATEFVRFALSE</sequence>
<dbReference type="SUPFAM" id="SSF54713">
    <property type="entry name" value="Elongation factor Ts (EF-Ts), dimerisation domain"/>
    <property type="match status" value="1"/>
</dbReference>
<evidence type="ECO:0000256" key="3">
    <source>
        <dbReference type="ARBA" id="ARBA00022768"/>
    </source>
</evidence>
<evidence type="ECO:0000256" key="2">
    <source>
        <dbReference type="ARBA" id="ARBA00016956"/>
    </source>
</evidence>
<dbReference type="OrthoDB" id="9808348at2"/>
<comment type="subcellular location">
    <subcellularLocation>
        <location evidence="5">Cytoplasm</location>
    </subcellularLocation>
</comment>
<dbReference type="PANTHER" id="PTHR11741">
    <property type="entry name" value="ELONGATION FACTOR TS"/>
    <property type="match status" value="1"/>
</dbReference>
<keyword evidence="5" id="KW-0963">Cytoplasm</keyword>
<dbReference type="STRING" id="1409788.NC99_31420"/>
<dbReference type="PATRIC" id="fig|1409788.3.peg.3226"/>
<dbReference type="GO" id="GO:0003746">
    <property type="term" value="F:translation elongation factor activity"/>
    <property type="evidence" value="ECO:0007669"/>
    <property type="project" value="UniProtKB-UniRule"/>
</dbReference>
<reference evidence="8" key="1">
    <citation type="submission" date="2015-07" db="EMBL/GenBank/DDBJ databases">
        <title>Genome sequencing of Sunxiuqinia dokdonensis strain SK.</title>
        <authorList>
            <person name="Ahn S."/>
            <person name="Kim B.-C."/>
        </authorList>
    </citation>
    <scope>NUCLEOTIDE SEQUENCE [LARGE SCALE GENOMIC DNA]</scope>
    <source>
        <strain evidence="8">SK</strain>
    </source>
</reference>
<dbReference type="Gene3D" id="1.10.8.10">
    <property type="entry name" value="DNA helicase RuvA subunit, C-terminal domain"/>
    <property type="match status" value="1"/>
</dbReference>
<dbReference type="Pfam" id="PF00889">
    <property type="entry name" value="EF_TS"/>
    <property type="match status" value="1"/>
</dbReference>
<dbReference type="PROSITE" id="PS01126">
    <property type="entry name" value="EF_TS_1"/>
    <property type="match status" value="1"/>
</dbReference>
<gene>
    <name evidence="5" type="primary">tsf</name>
    <name evidence="7" type="ORF">NC99_31420</name>
</gene>
<dbReference type="Gene3D" id="3.30.479.20">
    <property type="entry name" value="Elongation factor Ts, dimerisation domain"/>
    <property type="match status" value="2"/>
</dbReference>
<dbReference type="AlphaFoldDB" id="A0A0L8V6U6"/>
<dbReference type="FunFam" id="1.10.8.10:FF:000001">
    <property type="entry name" value="Elongation factor Ts"/>
    <property type="match status" value="1"/>
</dbReference>
<dbReference type="PANTHER" id="PTHR11741:SF0">
    <property type="entry name" value="ELONGATION FACTOR TS, MITOCHONDRIAL"/>
    <property type="match status" value="1"/>
</dbReference>
<dbReference type="InterPro" id="IPR009060">
    <property type="entry name" value="UBA-like_sf"/>
</dbReference>
<dbReference type="Gene3D" id="1.10.286.20">
    <property type="match status" value="1"/>
</dbReference>
<dbReference type="InterPro" id="IPR014039">
    <property type="entry name" value="Transl_elong_EFTs/EF1B_dimer"/>
</dbReference>